<protein>
    <submittedName>
        <fullName evidence="5">Tim44 domain-containing protein</fullName>
    </submittedName>
</protein>
<name>A0ABV8EBE1_9HYPH</name>
<dbReference type="SUPFAM" id="SSF54427">
    <property type="entry name" value="NTF2-like"/>
    <property type="match status" value="1"/>
</dbReference>
<evidence type="ECO:0000259" key="4">
    <source>
        <dbReference type="SMART" id="SM00978"/>
    </source>
</evidence>
<dbReference type="Pfam" id="PF04280">
    <property type="entry name" value="Tim44"/>
    <property type="match status" value="1"/>
</dbReference>
<keyword evidence="3" id="KW-0732">Signal</keyword>
<gene>
    <name evidence="5" type="ORF">ACFOVS_13465</name>
</gene>
<sequence length="341" mass="35522">MFAKLRRFKHAASVLAIGMVVTLAAVDFAEARRAGSSGFGSRGTRTYDAPATTNTAPGAAAPMQRSMTPNTQTNAANPGAAAGQQAAGQQARRGLFGGIGGGIMGGLLLGGLFGMMMGNGFGGLAGFLGLLFQGLLIGGIIFLIMRMFARRQQPAPQGAARSAYQAPNAQGAGFKIPQMGSMTAGAAGGVAAAAVTRPKVASQATDEIGINNADLDQFEQLLKDVQGAYGAEDYAKLRAIATPEAMSYLAEELGENATQGLRNDVKDVQLLQGDLSESWRENGQEYATVALRYQSIDVMVNRNTGKVVSGDPIAPVESTEIWTFVRKPAEAWKLSAIQGTD</sequence>
<keyword evidence="2" id="KW-1133">Transmembrane helix</keyword>
<dbReference type="Proteomes" id="UP001595697">
    <property type="component" value="Unassembled WGS sequence"/>
</dbReference>
<dbReference type="EMBL" id="JBHSBD010000054">
    <property type="protein sequence ID" value="MFC3969122.1"/>
    <property type="molecule type" value="Genomic_DNA"/>
</dbReference>
<evidence type="ECO:0000313" key="5">
    <source>
        <dbReference type="EMBL" id="MFC3969122.1"/>
    </source>
</evidence>
<feature type="domain" description="Tim44-like" evidence="4">
    <location>
        <begin position="201"/>
        <end position="339"/>
    </location>
</feature>
<dbReference type="PANTHER" id="PTHR41542">
    <property type="entry name" value="BLL5807 PROTEIN"/>
    <property type="match status" value="1"/>
</dbReference>
<proteinExistence type="predicted"/>
<feature type="region of interest" description="Disordered" evidence="1">
    <location>
        <begin position="35"/>
        <end position="84"/>
    </location>
</feature>
<feature type="transmembrane region" description="Helical" evidence="2">
    <location>
        <begin position="121"/>
        <end position="144"/>
    </location>
</feature>
<feature type="compositionally biased region" description="Low complexity" evidence="1">
    <location>
        <begin position="42"/>
        <end position="84"/>
    </location>
</feature>
<dbReference type="SMART" id="SM00978">
    <property type="entry name" value="Tim44"/>
    <property type="match status" value="1"/>
</dbReference>
<keyword evidence="2" id="KW-0812">Transmembrane</keyword>
<evidence type="ECO:0000256" key="1">
    <source>
        <dbReference type="SAM" id="MobiDB-lite"/>
    </source>
</evidence>
<dbReference type="InterPro" id="IPR007379">
    <property type="entry name" value="Tim44-like_dom"/>
</dbReference>
<feature type="transmembrane region" description="Helical" evidence="2">
    <location>
        <begin position="94"/>
        <end position="115"/>
    </location>
</feature>
<keyword evidence="6" id="KW-1185">Reference proteome</keyword>
<organism evidence="5 6">
    <name type="scientific">Rhizobium lemnae</name>
    <dbReference type="NCBI Taxonomy" id="1214924"/>
    <lineage>
        <taxon>Bacteria</taxon>
        <taxon>Pseudomonadati</taxon>
        <taxon>Pseudomonadota</taxon>
        <taxon>Alphaproteobacteria</taxon>
        <taxon>Hyphomicrobiales</taxon>
        <taxon>Rhizobiaceae</taxon>
        <taxon>Rhizobium/Agrobacterium group</taxon>
        <taxon>Rhizobium</taxon>
    </lineage>
</organism>
<dbReference type="RefSeq" id="WP_247261481.1">
    <property type="nucleotide sequence ID" value="NZ_JALJQZ010000022.1"/>
</dbReference>
<keyword evidence="2" id="KW-0472">Membrane</keyword>
<dbReference type="PANTHER" id="PTHR41542:SF1">
    <property type="entry name" value="BLL5807 PROTEIN"/>
    <property type="match status" value="1"/>
</dbReference>
<dbReference type="InterPro" id="IPR032710">
    <property type="entry name" value="NTF2-like_dom_sf"/>
</dbReference>
<dbReference type="Gene3D" id="3.10.450.240">
    <property type="match status" value="1"/>
</dbReference>
<evidence type="ECO:0000313" key="6">
    <source>
        <dbReference type="Proteomes" id="UP001595697"/>
    </source>
</evidence>
<comment type="caution">
    <text evidence="5">The sequence shown here is derived from an EMBL/GenBank/DDBJ whole genome shotgun (WGS) entry which is preliminary data.</text>
</comment>
<feature type="chain" id="PRO_5046438199" evidence="3">
    <location>
        <begin position="25"/>
        <end position="341"/>
    </location>
</feature>
<accession>A0ABV8EBE1</accession>
<evidence type="ECO:0000256" key="2">
    <source>
        <dbReference type="SAM" id="Phobius"/>
    </source>
</evidence>
<evidence type="ECO:0000256" key="3">
    <source>
        <dbReference type="SAM" id="SignalP"/>
    </source>
</evidence>
<feature type="signal peptide" evidence="3">
    <location>
        <begin position="1"/>
        <end position="24"/>
    </location>
</feature>
<reference evidence="6" key="1">
    <citation type="journal article" date="2019" name="Int. J. Syst. Evol. Microbiol.">
        <title>The Global Catalogue of Microorganisms (GCM) 10K type strain sequencing project: providing services to taxonomists for standard genome sequencing and annotation.</title>
        <authorList>
            <consortium name="The Broad Institute Genomics Platform"/>
            <consortium name="The Broad Institute Genome Sequencing Center for Infectious Disease"/>
            <person name="Wu L."/>
            <person name="Ma J."/>
        </authorList>
    </citation>
    <scope>NUCLEOTIDE SEQUENCE [LARGE SCALE GENOMIC DNA]</scope>
    <source>
        <strain evidence="6">TBRC 5781</strain>
    </source>
</reference>